<dbReference type="EC" id="2.7.13.3" evidence="2"/>
<dbReference type="CDD" id="cd00075">
    <property type="entry name" value="HATPase"/>
    <property type="match status" value="1"/>
</dbReference>
<evidence type="ECO:0000256" key="1">
    <source>
        <dbReference type="ARBA" id="ARBA00000085"/>
    </source>
</evidence>
<dbReference type="InterPro" id="IPR011110">
    <property type="entry name" value="Reg_prop"/>
</dbReference>
<dbReference type="InterPro" id="IPR018060">
    <property type="entry name" value="HTH_AraC"/>
</dbReference>
<evidence type="ECO:0000256" key="5">
    <source>
        <dbReference type="ARBA" id="ARBA00023125"/>
    </source>
</evidence>
<dbReference type="PROSITE" id="PS01124">
    <property type="entry name" value="HTH_ARAC_FAMILY_2"/>
    <property type="match status" value="1"/>
</dbReference>
<dbReference type="PROSITE" id="PS00041">
    <property type="entry name" value="HTH_ARAC_FAMILY_1"/>
    <property type="match status" value="1"/>
</dbReference>
<evidence type="ECO:0000313" key="12">
    <source>
        <dbReference type="EMBL" id="SHG34179.1"/>
    </source>
</evidence>
<dbReference type="InterPro" id="IPR015943">
    <property type="entry name" value="WD40/YVTN_repeat-like_dom_sf"/>
</dbReference>
<dbReference type="SUPFAM" id="SSF46689">
    <property type="entry name" value="Homeodomain-like"/>
    <property type="match status" value="1"/>
</dbReference>
<gene>
    <name evidence="12" type="ORF">SAMN05443663_102574</name>
</gene>
<dbReference type="InterPro" id="IPR013783">
    <property type="entry name" value="Ig-like_fold"/>
</dbReference>
<dbReference type="InterPro" id="IPR018062">
    <property type="entry name" value="HTH_AraC-typ_CS"/>
</dbReference>
<dbReference type="Pfam" id="PF00072">
    <property type="entry name" value="Response_reg"/>
    <property type="match status" value="1"/>
</dbReference>
<keyword evidence="3 7" id="KW-0597">Phosphoprotein</keyword>
<dbReference type="InterPro" id="IPR009057">
    <property type="entry name" value="Homeodomain-like_sf"/>
</dbReference>
<sequence>MNAYDTKGEIIFIKIKKDTYMQRFLKLGTLAYFFFLSTTIFSQEYYFKHYKVENGMSNNTVLASIQDTDGFLWFGTKDGLNRFDGYHFKTFRSGADPKTSLGINYIQSLHEFKNYIWVGTDKGLYSYDKKLEKFTFINEAINNRINDIDNDLKNNLWFISIGTLIKYNVDTKETRMFDGRNSFYATSITCDKNGTIWVSSYDDLYRYSEATQSFDKIKVQMPNSTFSISVIYALDANSILIGTRDHGIYKYDVATGKTAPFINDVEKPVFVRQFKRNKNELWITSESGVYIYNLKDKTTRNLRKSASDPYAISDNAAYCITIDKENGVWIGTYFGGVNYHQKQYDQFKKYFPRKSENAIVGSAVREIHKDDQGNLWIGTEDAGINKFNLQTKKFINYKPDGTKSGLSFYNIHGVLPRGNKIWIGTFEHGLDVMDAATGRVVKHYDHTTSSFKSDFIVTFYETPDKKLYVVTSVGIYLYDEKNDSFKICDYFSESTHFTCMFKDKDGNLWAGSYRDGLFYYNAKTKEKAVYRHDFKDDKSISNDFITSIFQDKQNNLWIATENGLNLFDLKKKEFKKFTTKDGFSSNVIYSILQDDNQNLCITTSKGLVKFNYKTKAVKIFTTANGLLSDQFNYSSAFKDSNGDMYFGNLNGMISFNPKNFSTYKYNPPIFITGLQINNQDVIVNDKDSPLDESVSYIRKITLKSDQSNFNIDFASLSYTAPELTQYWYKLDGISDDWVYLNKNNKVFFTELPSGNYKFRVKSLSAGGIWSKEAVVEITILPPFWASGYAFFLYFLIIAGCLYWLLRRYHHMNIKENNQKIANLNNEKEKEIYHAKIEFFTNVAHEIRTPLTLIKSPLESLLKRTYESPEIIPNLSIMEKNTSRLLNLVNELLDFRKTEMEGLGLTFVETNISLLVKQLHSQFTPLIEERNIHLELELGEKNIYAFVDEEAIRKILTNLISNAIKYAKSEVIITLFRDEDSLEFIVKNDGNLIPKSLKSKIFEPFFRILGSETQTGTGIGLSLAHSLTELHNGTLKLQFLDDLMNTFVLRLPLRQQSEFHLYKDSTDTVKDNDEEFENEITAKNVKTQILIVEDNVELLNFMSKELSKEYKIFKASNGEEALKIIHNQTIHIVISDITMPIMDGIELCSRIKSNIETSHIPVILLTALSAIQTRIKGLESGADAYIPKPFSMDFILAQIDNLLANRRHVMEYYASSPLSHLKSIAHNTIDEEFIKKLDDIIDQNMADTNLSVESLADILHMSRSTLYRKIKDISNLSPNELINNARLKKAAELLLSGKYKVYEIAEIVGYNSQSSFSRNFQKSFSMSPSEFINANEK</sequence>
<proteinExistence type="predicted"/>
<dbReference type="Pfam" id="PF12833">
    <property type="entry name" value="HTH_18"/>
    <property type="match status" value="1"/>
</dbReference>
<keyword evidence="6" id="KW-0804">Transcription</keyword>
<evidence type="ECO:0000259" key="11">
    <source>
        <dbReference type="PROSITE" id="PS50110"/>
    </source>
</evidence>
<dbReference type="SUPFAM" id="SSF47384">
    <property type="entry name" value="Homodimeric domain of signal transducing histidine kinase"/>
    <property type="match status" value="1"/>
</dbReference>
<keyword evidence="12" id="KW-0808">Transferase</keyword>
<name>A0A1M5J1K4_9FLAO</name>
<dbReference type="SUPFAM" id="SSF101898">
    <property type="entry name" value="NHL repeat"/>
    <property type="match status" value="1"/>
</dbReference>
<dbReference type="FunFam" id="2.60.40.10:FF:000791">
    <property type="entry name" value="Two-component system sensor histidine kinase/response regulator"/>
    <property type="match status" value="1"/>
</dbReference>
<keyword evidence="12" id="KW-0418">Kinase</keyword>
<comment type="catalytic activity">
    <reaction evidence="1">
        <text>ATP + protein L-histidine = ADP + protein N-phospho-L-histidine.</text>
        <dbReference type="EC" id="2.7.13.3"/>
    </reaction>
</comment>
<evidence type="ECO:0000313" key="13">
    <source>
        <dbReference type="Proteomes" id="UP000184071"/>
    </source>
</evidence>
<dbReference type="InterPro" id="IPR003594">
    <property type="entry name" value="HATPase_dom"/>
</dbReference>
<accession>A0A1M5J1K4</accession>
<dbReference type="Gene3D" id="2.130.10.10">
    <property type="entry name" value="YVTN repeat-like/Quinoprotein amine dehydrogenase"/>
    <property type="match status" value="2"/>
</dbReference>
<dbReference type="Gene3D" id="3.40.50.2300">
    <property type="match status" value="1"/>
</dbReference>
<dbReference type="InterPro" id="IPR001789">
    <property type="entry name" value="Sig_transdc_resp-reg_receiver"/>
</dbReference>
<evidence type="ECO:0000256" key="2">
    <source>
        <dbReference type="ARBA" id="ARBA00012438"/>
    </source>
</evidence>
<dbReference type="PROSITE" id="PS50109">
    <property type="entry name" value="HIS_KIN"/>
    <property type="match status" value="1"/>
</dbReference>
<dbReference type="PROSITE" id="PS50110">
    <property type="entry name" value="RESPONSE_REGULATORY"/>
    <property type="match status" value="1"/>
</dbReference>
<dbReference type="FunFam" id="1.10.287.130:FF:000045">
    <property type="entry name" value="Two-component system sensor histidine kinase/response regulator"/>
    <property type="match status" value="1"/>
</dbReference>
<dbReference type="SUPFAM" id="SSF55874">
    <property type="entry name" value="ATPase domain of HSP90 chaperone/DNA topoisomerase II/histidine kinase"/>
    <property type="match status" value="1"/>
</dbReference>
<keyword evidence="8" id="KW-0812">Transmembrane</keyword>
<dbReference type="Proteomes" id="UP000184071">
    <property type="component" value="Unassembled WGS sequence"/>
</dbReference>
<dbReference type="Gene3D" id="1.10.10.60">
    <property type="entry name" value="Homeodomain-like"/>
    <property type="match status" value="1"/>
</dbReference>
<feature type="domain" description="HTH araC/xylS-type" evidence="9">
    <location>
        <begin position="1234"/>
        <end position="1333"/>
    </location>
</feature>
<evidence type="ECO:0000256" key="7">
    <source>
        <dbReference type="PROSITE-ProRule" id="PRU00169"/>
    </source>
</evidence>
<dbReference type="Gene3D" id="3.30.565.10">
    <property type="entry name" value="Histidine kinase-like ATPase, C-terminal domain"/>
    <property type="match status" value="1"/>
</dbReference>
<dbReference type="PANTHER" id="PTHR43547">
    <property type="entry name" value="TWO-COMPONENT HISTIDINE KINASE"/>
    <property type="match status" value="1"/>
</dbReference>
<dbReference type="STRING" id="370979.SAMN05443663_102574"/>
<dbReference type="Gene3D" id="1.10.287.130">
    <property type="match status" value="1"/>
</dbReference>
<keyword evidence="5" id="KW-0238">DNA-binding</keyword>
<feature type="domain" description="Histidine kinase" evidence="10">
    <location>
        <begin position="841"/>
        <end position="1054"/>
    </location>
</feature>
<dbReference type="InterPro" id="IPR036097">
    <property type="entry name" value="HisK_dim/P_sf"/>
</dbReference>
<feature type="transmembrane region" description="Helical" evidence="8">
    <location>
        <begin position="783"/>
        <end position="805"/>
    </location>
</feature>
<dbReference type="InterPro" id="IPR003661">
    <property type="entry name" value="HisK_dim/P_dom"/>
</dbReference>
<evidence type="ECO:0000259" key="10">
    <source>
        <dbReference type="PROSITE" id="PS50109"/>
    </source>
</evidence>
<keyword evidence="8" id="KW-0472">Membrane</keyword>
<dbReference type="SUPFAM" id="SSF63829">
    <property type="entry name" value="Calcium-dependent phosphotriesterase"/>
    <property type="match status" value="2"/>
</dbReference>
<evidence type="ECO:0000256" key="6">
    <source>
        <dbReference type="ARBA" id="ARBA00023163"/>
    </source>
</evidence>
<dbReference type="SMART" id="SM00388">
    <property type="entry name" value="HisKA"/>
    <property type="match status" value="1"/>
</dbReference>
<keyword evidence="4" id="KW-0805">Transcription regulation</keyword>
<dbReference type="SMART" id="SM00448">
    <property type="entry name" value="REC"/>
    <property type="match status" value="1"/>
</dbReference>
<evidence type="ECO:0000256" key="4">
    <source>
        <dbReference type="ARBA" id="ARBA00023015"/>
    </source>
</evidence>
<dbReference type="GO" id="GO:0043565">
    <property type="term" value="F:sequence-specific DNA binding"/>
    <property type="evidence" value="ECO:0007669"/>
    <property type="project" value="InterPro"/>
</dbReference>
<dbReference type="CDD" id="cd17574">
    <property type="entry name" value="REC_OmpR"/>
    <property type="match status" value="1"/>
</dbReference>
<dbReference type="Pfam" id="PF07494">
    <property type="entry name" value="Reg_prop"/>
    <property type="match status" value="4"/>
</dbReference>
<dbReference type="FunFam" id="3.40.50.2300:FF:000138">
    <property type="entry name" value="Two-component system sensor histidine kinase/response regulator"/>
    <property type="match status" value="1"/>
</dbReference>
<dbReference type="Pfam" id="PF00512">
    <property type="entry name" value="HisKA"/>
    <property type="match status" value="1"/>
</dbReference>
<reference evidence="13" key="1">
    <citation type="submission" date="2016-11" db="EMBL/GenBank/DDBJ databases">
        <authorList>
            <person name="Varghese N."/>
            <person name="Submissions S."/>
        </authorList>
    </citation>
    <scope>NUCLEOTIDE SEQUENCE [LARGE SCALE GENOMIC DNA]</scope>
    <source>
        <strain evidence="13">DSM 17963</strain>
    </source>
</reference>
<keyword evidence="8" id="KW-1133">Transmembrane helix</keyword>
<dbReference type="SUPFAM" id="SSF52172">
    <property type="entry name" value="CheY-like"/>
    <property type="match status" value="1"/>
</dbReference>
<dbReference type="GO" id="GO:0000155">
    <property type="term" value="F:phosphorelay sensor kinase activity"/>
    <property type="evidence" value="ECO:0007669"/>
    <property type="project" value="InterPro"/>
</dbReference>
<dbReference type="Pfam" id="PF02518">
    <property type="entry name" value="HATPase_c"/>
    <property type="match status" value="1"/>
</dbReference>
<dbReference type="Gene3D" id="2.60.40.10">
    <property type="entry name" value="Immunoglobulins"/>
    <property type="match status" value="1"/>
</dbReference>
<dbReference type="EMBL" id="FQWC01000002">
    <property type="protein sequence ID" value="SHG34179.1"/>
    <property type="molecule type" value="Genomic_DNA"/>
</dbReference>
<dbReference type="CDD" id="cd00082">
    <property type="entry name" value="HisKA"/>
    <property type="match status" value="1"/>
</dbReference>
<dbReference type="InterPro" id="IPR036890">
    <property type="entry name" value="HATPase_C_sf"/>
</dbReference>
<feature type="transmembrane region" description="Helical" evidence="8">
    <location>
        <begin position="24"/>
        <end position="42"/>
    </location>
</feature>
<dbReference type="InterPro" id="IPR004358">
    <property type="entry name" value="Sig_transdc_His_kin-like_C"/>
</dbReference>
<dbReference type="Pfam" id="PF07495">
    <property type="entry name" value="Y_Y_Y"/>
    <property type="match status" value="1"/>
</dbReference>
<dbReference type="InterPro" id="IPR011006">
    <property type="entry name" value="CheY-like_superfamily"/>
</dbReference>
<feature type="domain" description="Response regulatory" evidence="11">
    <location>
        <begin position="1087"/>
        <end position="1202"/>
    </location>
</feature>
<dbReference type="InterPro" id="IPR005467">
    <property type="entry name" value="His_kinase_dom"/>
</dbReference>
<dbReference type="PRINTS" id="PR00344">
    <property type="entry name" value="BCTRLSENSOR"/>
</dbReference>
<dbReference type="GO" id="GO:0003700">
    <property type="term" value="F:DNA-binding transcription factor activity"/>
    <property type="evidence" value="ECO:0007669"/>
    <property type="project" value="InterPro"/>
</dbReference>
<protein>
    <recommendedName>
        <fullName evidence="2">histidine kinase</fullName>
        <ecNumber evidence="2">2.7.13.3</ecNumber>
    </recommendedName>
</protein>
<dbReference type="SMART" id="SM00387">
    <property type="entry name" value="HATPase_c"/>
    <property type="match status" value="1"/>
</dbReference>
<evidence type="ECO:0000256" key="3">
    <source>
        <dbReference type="ARBA" id="ARBA00022553"/>
    </source>
</evidence>
<evidence type="ECO:0000259" key="9">
    <source>
        <dbReference type="PROSITE" id="PS01124"/>
    </source>
</evidence>
<dbReference type="RefSeq" id="WP_244160784.1">
    <property type="nucleotide sequence ID" value="NZ_FQWC01000002.1"/>
</dbReference>
<feature type="modified residue" description="4-aspartylphosphate" evidence="7">
    <location>
        <position position="1135"/>
    </location>
</feature>
<evidence type="ECO:0000256" key="8">
    <source>
        <dbReference type="SAM" id="Phobius"/>
    </source>
</evidence>
<dbReference type="SMART" id="SM00342">
    <property type="entry name" value="HTH_ARAC"/>
    <property type="match status" value="1"/>
</dbReference>
<dbReference type="InterPro" id="IPR011123">
    <property type="entry name" value="Y_Y_Y"/>
</dbReference>
<dbReference type="PANTHER" id="PTHR43547:SF2">
    <property type="entry name" value="HYBRID SIGNAL TRANSDUCTION HISTIDINE KINASE C"/>
    <property type="match status" value="1"/>
</dbReference>
<keyword evidence="13" id="KW-1185">Reference proteome</keyword>
<organism evidence="12 13">
    <name type="scientific">Flavobacterium defluvii</name>
    <dbReference type="NCBI Taxonomy" id="370979"/>
    <lineage>
        <taxon>Bacteria</taxon>
        <taxon>Pseudomonadati</taxon>
        <taxon>Bacteroidota</taxon>
        <taxon>Flavobacteriia</taxon>
        <taxon>Flavobacteriales</taxon>
        <taxon>Flavobacteriaceae</taxon>
        <taxon>Flavobacterium</taxon>
    </lineage>
</organism>